<evidence type="ECO:0000256" key="2">
    <source>
        <dbReference type="SAM" id="MobiDB-lite"/>
    </source>
</evidence>
<proteinExistence type="predicted"/>
<gene>
    <name evidence="4" type="ORF">FNV33_02995</name>
</gene>
<evidence type="ECO:0000256" key="1">
    <source>
        <dbReference type="SAM" id="Coils"/>
    </source>
</evidence>
<dbReference type="AlphaFoldDB" id="A0A516GHQ8"/>
<dbReference type="KEGG" id="dpm:FNV33_02995"/>
<name>A0A516GHQ8_9LACT</name>
<sequence>MNEWLEKYKDVLVGLFGSLSVAFLVISSALFVQLRQAQQKLDGVRQESSETTEQLQDDSEALVSNLEEENEQLRQQLKELQEGLADNGDERVVIDEHQEERNELIEFVKGFTENFSNRNEEIDATRRERLEDYATYPVLEAFAPEDFPYLQFRDEIVGDNFEVDKYAIEVLEEDVYINESSFDDEFLQVFVLQTIREQMENAAHNVEDVILDIRITQTEDGLRVNNVYQHYIQEHHHNHPDPDNLHNHDHDHAHGEEHEGEHNH</sequence>
<feature type="coiled-coil region" evidence="1">
    <location>
        <begin position="34"/>
        <end position="90"/>
    </location>
</feature>
<evidence type="ECO:0000256" key="3">
    <source>
        <dbReference type="SAM" id="Phobius"/>
    </source>
</evidence>
<keyword evidence="3" id="KW-0812">Transmembrane</keyword>
<feature type="transmembrane region" description="Helical" evidence="3">
    <location>
        <begin position="12"/>
        <end position="32"/>
    </location>
</feature>
<reference evidence="4 5" key="1">
    <citation type="submission" date="2019-07" db="EMBL/GenBank/DDBJ databases">
        <title>Genome assembly of a nasal isolate of Dolosigranulum pigrum from a chronic sinusitis patient.</title>
        <authorList>
            <person name="Baig S."/>
            <person name="Overballe-Petersen S."/>
            <person name="Kaspar U."/>
            <person name="Rendboe A."/>
            <person name="de Man T."/>
            <person name="Liu C."/>
            <person name="Price L.B."/>
            <person name="Stegger M."/>
            <person name="Becker K."/>
            <person name="Skytt Andersen P."/>
        </authorList>
    </citation>
    <scope>NUCLEOTIDE SEQUENCE [LARGE SCALE GENOMIC DNA]</scope>
    <source>
        <strain evidence="4 5">83VPs-KB5</strain>
    </source>
</reference>
<evidence type="ECO:0000313" key="4">
    <source>
        <dbReference type="EMBL" id="QDO91064.1"/>
    </source>
</evidence>
<protein>
    <submittedName>
        <fullName evidence="4">Uncharacterized protein</fullName>
    </submittedName>
</protein>
<keyword evidence="1" id="KW-0175">Coiled coil</keyword>
<keyword evidence="3" id="KW-1133">Transmembrane helix</keyword>
<dbReference type="Proteomes" id="UP000315953">
    <property type="component" value="Chromosome"/>
</dbReference>
<dbReference type="EMBL" id="CP041626">
    <property type="protein sequence ID" value="QDO91064.1"/>
    <property type="molecule type" value="Genomic_DNA"/>
</dbReference>
<dbReference type="RefSeq" id="WP_143333227.1">
    <property type="nucleotide sequence ID" value="NZ_CP041626.1"/>
</dbReference>
<feature type="region of interest" description="Disordered" evidence="2">
    <location>
        <begin position="235"/>
        <end position="264"/>
    </location>
</feature>
<keyword evidence="3" id="KW-0472">Membrane</keyword>
<evidence type="ECO:0000313" key="5">
    <source>
        <dbReference type="Proteomes" id="UP000315953"/>
    </source>
</evidence>
<accession>A0A516GHQ8</accession>
<organism evidence="4 5">
    <name type="scientific">Dolosigranulum pigrum</name>
    <dbReference type="NCBI Taxonomy" id="29394"/>
    <lineage>
        <taxon>Bacteria</taxon>
        <taxon>Bacillati</taxon>
        <taxon>Bacillota</taxon>
        <taxon>Bacilli</taxon>
        <taxon>Lactobacillales</taxon>
        <taxon>Carnobacteriaceae</taxon>
        <taxon>Dolosigranulum</taxon>
    </lineage>
</organism>